<sequence length="146" mass="16102">MSASTNTKSKTSNHKIPAQIKNKLHSQTIPEQPPKRLPKIVFDSESSSSFAKTENSFVNAVLLYASSLTPDNSQTSPSSDFESPHLKYKNYKNFSTLAKAKPNLSSKAKSFNTIKSEERVGIIENIPEKKKKCIDQTSASCACVTF</sequence>
<feature type="region of interest" description="Disordered" evidence="1">
    <location>
        <begin position="1"/>
        <end position="37"/>
    </location>
</feature>
<comment type="caution">
    <text evidence="2">The sequence shown here is derived from an EMBL/GenBank/DDBJ whole genome shotgun (WGS) entry which is preliminary data.</text>
</comment>
<feature type="compositionally biased region" description="Low complexity" evidence="1">
    <location>
        <begin position="1"/>
        <end position="10"/>
    </location>
</feature>
<gene>
    <name evidence="2" type="ORF">SteCoe_11487</name>
</gene>
<dbReference type="Proteomes" id="UP000187209">
    <property type="component" value="Unassembled WGS sequence"/>
</dbReference>
<reference evidence="2 3" key="1">
    <citation type="submission" date="2016-11" db="EMBL/GenBank/DDBJ databases">
        <title>The macronuclear genome of Stentor coeruleus: a giant cell with tiny introns.</title>
        <authorList>
            <person name="Slabodnick M."/>
            <person name="Ruby J.G."/>
            <person name="Reiff S.B."/>
            <person name="Swart E.C."/>
            <person name="Gosai S."/>
            <person name="Prabakaran S."/>
            <person name="Witkowska E."/>
            <person name="Larue G.E."/>
            <person name="Fisher S."/>
            <person name="Freeman R.M."/>
            <person name="Gunawardena J."/>
            <person name="Chu W."/>
            <person name="Stover N.A."/>
            <person name="Gregory B.D."/>
            <person name="Nowacki M."/>
            <person name="Derisi J."/>
            <person name="Roy S.W."/>
            <person name="Marshall W.F."/>
            <person name="Sood P."/>
        </authorList>
    </citation>
    <scope>NUCLEOTIDE SEQUENCE [LARGE SCALE GENOMIC DNA]</scope>
    <source>
        <strain evidence="2">WM001</strain>
    </source>
</reference>
<evidence type="ECO:0000313" key="3">
    <source>
        <dbReference type="Proteomes" id="UP000187209"/>
    </source>
</evidence>
<accession>A0A1R2CD75</accession>
<dbReference type="EMBL" id="MPUH01000191">
    <property type="protein sequence ID" value="OMJ86932.1"/>
    <property type="molecule type" value="Genomic_DNA"/>
</dbReference>
<keyword evidence="3" id="KW-1185">Reference proteome</keyword>
<evidence type="ECO:0000313" key="2">
    <source>
        <dbReference type="EMBL" id="OMJ86932.1"/>
    </source>
</evidence>
<proteinExistence type="predicted"/>
<dbReference type="AlphaFoldDB" id="A0A1R2CD75"/>
<protein>
    <submittedName>
        <fullName evidence="2">Uncharacterized protein</fullName>
    </submittedName>
</protein>
<evidence type="ECO:0000256" key="1">
    <source>
        <dbReference type="SAM" id="MobiDB-lite"/>
    </source>
</evidence>
<organism evidence="2 3">
    <name type="scientific">Stentor coeruleus</name>
    <dbReference type="NCBI Taxonomy" id="5963"/>
    <lineage>
        <taxon>Eukaryota</taxon>
        <taxon>Sar</taxon>
        <taxon>Alveolata</taxon>
        <taxon>Ciliophora</taxon>
        <taxon>Postciliodesmatophora</taxon>
        <taxon>Heterotrichea</taxon>
        <taxon>Heterotrichida</taxon>
        <taxon>Stentoridae</taxon>
        <taxon>Stentor</taxon>
    </lineage>
</organism>
<name>A0A1R2CD75_9CILI</name>